<keyword evidence="2" id="KW-1185">Reference proteome</keyword>
<dbReference type="Proteomes" id="UP000035287">
    <property type="component" value="Chromosome"/>
</dbReference>
<dbReference type="Pfam" id="PF02597">
    <property type="entry name" value="ThiS"/>
    <property type="match status" value="1"/>
</dbReference>
<accession>A0A0G3XIW4</accession>
<dbReference type="KEGG" id="cna:AB433_12160"/>
<gene>
    <name evidence="1" type="ORF">AB433_12160</name>
</gene>
<dbReference type="Gene3D" id="3.10.20.30">
    <property type="match status" value="1"/>
</dbReference>
<dbReference type="EMBL" id="CP011770">
    <property type="protein sequence ID" value="AKM10546.1"/>
    <property type="molecule type" value="Genomic_DNA"/>
</dbReference>
<dbReference type="OrthoDB" id="9800712at2"/>
<name>A0A0G3XIW4_9SPHN</name>
<dbReference type="InterPro" id="IPR012675">
    <property type="entry name" value="Beta-grasp_dom_sf"/>
</dbReference>
<evidence type="ECO:0000313" key="1">
    <source>
        <dbReference type="EMBL" id="AKM10546.1"/>
    </source>
</evidence>
<dbReference type="RefSeq" id="WP_047821277.1">
    <property type="nucleotide sequence ID" value="NZ_CP011770.1"/>
</dbReference>
<proteinExistence type="predicted"/>
<dbReference type="InterPro" id="IPR003749">
    <property type="entry name" value="ThiS/MoaD-like"/>
</dbReference>
<protein>
    <submittedName>
        <fullName evidence="1">Uncharacterized protein</fullName>
    </submittedName>
</protein>
<dbReference type="AlphaFoldDB" id="A0A0G3XIW4"/>
<sequence>MLTLLFLGRLEDVAGEESVALDMAAPATLAEIAERLKPELAVAICAPEVRVALNGELVEQAALRAANGNELAFLPPVSGG</sequence>
<dbReference type="STRING" id="1348774.AB433_12160"/>
<reference evidence="1 2" key="1">
    <citation type="submission" date="2015-06" db="EMBL/GenBank/DDBJ databases">
        <authorList>
            <person name="Zeng Y."/>
            <person name="Huang Y."/>
        </authorList>
    </citation>
    <scope>NUCLEOTIDE SEQUENCE [LARGE SCALE GENOMIC DNA]</scope>
    <source>
        <strain evidence="1 2">PQ-2</strain>
    </source>
</reference>
<dbReference type="InterPro" id="IPR016155">
    <property type="entry name" value="Mopterin_synth/thiamin_S_b"/>
</dbReference>
<evidence type="ECO:0000313" key="2">
    <source>
        <dbReference type="Proteomes" id="UP000035287"/>
    </source>
</evidence>
<dbReference type="PATRIC" id="fig|1348774.3.peg.2558"/>
<organism evidence="1 2">
    <name type="scientific">Croceicoccus naphthovorans</name>
    <dbReference type="NCBI Taxonomy" id="1348774"/>
    <lineage>
        <taxon>Bacteria</taxon>
        <taxon>Pseudomonadati</taxon>
        <taxon>Pseudomonadota</taxon>
        <taxon>Alphaproteobacteria</taxon>
        <taxon>Sphingomonadales</taxon>
        <taxon>Erythrobacteraceae</taxon>
        <taxon>Croceicoccus</taxon>
    </lineage>
</organism>
<dbReference type="SUPFAM" id="SSF54285">
    <property type="entry name" value="MoaD/ThiS"/>
    <property type="match status" value="1"/>
</dbReference>